<protein>
    <recommendedName>
        <fullName evidence="1">Ig-like domain-containing protein</fullName>
    </recommendedName>
</protein>
<proteinExistence type="predicted"/>
<evidence type="ECO:0000259" key="1">
    <source>
        <dbReference type="PROSITE" id="PS50835"/>
    </source>
</evidence>
<gene>
    <name evidence="2" type="ORF">LCGC14_3074690</name>
</gene>
<accession>A0A0F8WFR8</accession>
<feature type="non-terminal residue" evidence="2">
    <location>
        <position position="1"/>
    </location>
</feature>
<dbReference type="PROSITE" id="PS50835">
    <property type="entry name" value="IG_LIKE"/>
    <property type="match status" value="1"/>
</dbReference>
<name>A0A0F8WFR8_9ZZZZ</name>
<feature type="domain" description="Ig-like" evidence="1">
    <location>
        <begin position="15"/>
        <end position="102"/>
    </location>
</feature>
<dbReference type="EMBL" id="LAZR01065499">
    <property type="protein sequence ID" value="KKK55423.1"/>
    <property type="molecule type" value="Genomic_DNA"/>
</dbReference>
<dbReference type="AlphaFoldDB" id="A0A0F8WFR8"/>
<comment type="caution">
    <text evidence="2">The sequence shown here is derived from an EMBL/GenBank/DDBJ whole genome shotgun (WGS) entry which is preliminary data.</text>
</comment>
<sequence length="242" mass="27057">YGHERQSSTVILSSPPVITVMSPTSGTFTTWIPFKCEAQDDDISDILLYTIGVYYNNGSSTDWRNITNQTTSGTGLLYVYNTTQQTNISWRCTVTDSTYTVSATIGDLGIAKQPFVYIGSPVADYYIENQPINLVVSCYLPTSYDYSISHSWIDCNNDGYWDKAVDYTNSSINIHSASDSMQCLRLDPGESTIIGGCVFNKAADKIWKDPFCARLSHTKNYCVVSAQYKVNVHENPNENVFR</sequence>
<evidence type="ECO:0000313" key="2">
    <source>
        <dbReference type="EMBL" id="KKK55423.1"/>
    </source>
</evidence>
<reference evidence="2" key="1">
    <citation type="journal article" date="2015" name="Nature">
        <title>Complex archaea that bridge the gap between prokaryotes and eukaryotes.</title>
        <authorList>
            <person name="Spang A."/>
            <person name="Saw J.H."/>
            <person name="Jorgensen S.L."/>
            <person name="Zaremba-Niedzwiedzka K."/>
            <person name="Martijn J."/>
            <person name="Lind A.E."/>
            <person name="van Eijk R."/>
            <person name="Schleper C."/>
            <person name="Guy L."/>
            <person name="Ettema T.J."/>
        </authorList>
    </citation>
    <scope>NUCLEOTIDE SEQUENCE</scope>
</reference>
<dbReference type="InterPro" id="IPR007110">
    <property type="entry name" value="Ig-like_dom"/>
</dbReference>
<organism evidence="2">
    <name type="scientific">marine sediment metagenome</name>
    <dbReference type="NCBI Taxonomy" id="412755"/>
    <lineage>
        <taxon>unclassified sequences</taxon>
        <taxon>metagenomes</taxon>
        <taxon>ecological metagenomes</taxon>
    </lineage>
</organism>